<evidence type="ECO:0000256" key="3">
    <source>
        <dbReference type="SAM" id="MobiDB-lite"/>
    </source>
</evidence>
<comment type="similarity">
    <text evidence="2">Belongs to the SspN family.</text>
</comment>
<keyword evidence="1 2" id="KW-0749">Sporulation</keyword>
<reference evidence="4 7" key="2">
    <citation type="submission" date="2021-03" db="EMBL/GenBank/DDBJ databases">
        <title>Antimicrobial resistance genes in bacteria isolated from Japanese honey, and their potential for conferring macrolide and lincosamide resistance in the American foulbrood pathogen Paenibacillus larvae.</title>
        <authorList>
            <person name="Okamoto M."/>
            <person name="Kumagai M."/>
            <person name="Kanamori H."/>
            <person name="Takamatsu D."/>
        </authorList>
    </citation>
    <scope>NUCLEOTIDE SEQUENCE [LARGE SCALE GENOMIC DNA]</scope>
    <source>
        <strain evidence="4 7">J6TS1</strain>
    </source>
</reference>
<dbReference type="EMBL" id="BORJ01000004">
    <property type="protein sequence ID" value="GIN96152.1"/>
    <property type="molecule type" value="Genomic_DNA"/>
</dbReference>
<dbReference type="RefSeq" id="WP_120117676.1">
    <property type="nucleotide sequence ID" value="NZ_BORI01000015.1"/>
</dbReference>
<accession>A0A429X5G3</accession>
<dbReference type="Proteomes" id="UP000680670">
    <property type="component" value="Unassembled WGS sequence"/>
</dbReference>
<dbReference type="AlphaFoldDB" id="A0A429X5G3"/>
<dbReference type="NCBIfam" id="NF006904">
    <property type="entry name" value="PRK09398.1"/>
    <property type="match status" value="1"/>
</dbReference>
<comment type="caution">
    <text evidence="5">The sequence shown here is derived from an EMBL/GenBank/DDBJ whole genome shotgun (WGS) entry which is preliminary data.</text>
</comment>
<organism evidence="5 6">
    <name type="scientific">Siminovitchia terrae</name>
    <name type="common">Bacillus terrae</name>
    <dbReference type="NCBI Taxonomy" id="1914933"/>
    <lineage>
        <taxon>Bacteria</taxon>
        <taxon>Bacillati</taxon>
        <taxon>Bacillota</taxon>
        <taxon>Bacilli</taxon>
        <taxon>Bacillales</taxon>
        <taxon>Bacillaceae</taxon>
        <taxon>Siminovitchia</taxon>
    </lineage>
</organism>
<keyword evidence="7" id="KW-1185">Reference proteome</keyword>
<feature type="compositionally biased region" description="Polar residues" evidence="3">
    <location>
        <begin position="37"/>
        <end position="47"/>
    </location>
</feature>
<dbReference type="HAMAP" id="MF_01505">
    <property type="entry name" value="SspN"/>
    <property type="match status" value="1"/>
</dbReference>
<evidence type="ECO:0000313" key="6">
    <source>
        <dbReference type="Proteomes" id="UP000287296"/>
    </source>
</evidence>
<dbReference type="GO" id="GO:0030436">
    <property type="term" value="P:asexual sporulation"/>
    <property type="evidence" value="ECO:0007669"/>
    <property type="project" value="UniProtKB-UniRule"/>
</dbReference>
<dbReference type="GO" id="GO:0030435">
    <property type="term" value="P:sporulation resulting in formation of a cellular spore"/>
    <property type="evidence" value="ECO:0007669"/>
    <property type="project" value="UniProtKB-KW"/>
</dbReference>
<sequence>MGNPKRSQENFTPDHLGEKSVAVDANKGKKMADKTGRQPSLIQTKGE</sequence>
<evidence type="ECO:0000313" key="5">
    <source>
        <dbReference type="EMBL" id="RST58622.1"/>
    </source>
</evidence>
<dbReference type="InterPro" id="IPR012612">
    <property type="entry name" value="SASP_SspN"/>
</dbReference>
<evidence type="ECO:0000256" key="2">
    <source>
        <dbReference type="HAMAP-Rule" id="MF_01505"/>
    </source>
</evidence>
<evidence type="ECO:0000313" key="7">
    <source>
        <dbReference type="Proteomes" id="UP000680670"/>
    </source>
</evidence>
<proteinExistence type="evidence at transcript level"/>
<dbReference type="Proteomes" id="UP000287296">
    <property type="component" value="Unassembled WGS sequence"/>
</dbReference>
<evidence type="ECO:0000313" key="4">
    <source>
        <dbReference type="EMBL" id="GIN96152.1"/>
    </source>
</evidence>
<dbReference type="GO" id="GO:0042601">
    <property type="term" value="C:endospore-forming forespore"/>
    <property type="evidence" value="ECO:0007669"/>
    <property type="project" value="InterPro"/>
</dbReference>
<comment type="induction">
    <text evidence="2">Expressed only in the forespore compartment of sporulating cells.</text>
</comment>
<feature type="compositionally biased region" description="Basic and acidic residues" evidence="3">
    <location>
        <begin position="26"/>
        <end position="36"/>
    </location>
</feature>
<feature type="region of interest" description="Disordered" evidence="3">
    <location>
        <begin position="1"/>
        <end position="47"/>
    </location>
</feature>
<evidence type="ECO:0000256" key="1">
    <source>
        <dbReference type="ARBA" id="ARBA00022969"/>
    </source>
</evidence>
<dbReference type="EMBL" id="QYTW02000018">
    <property type="protein sequence ID" value="RST58622.1"/>
    <property type="molecule type" value="Genomic_DNA"/>
</dbReference>
<dbReference type="Pfam" id="PF08177">
    <property type="entry name" value="SspN"/>
    <property type="match status" value="1"/>
</dbReference>
<comment type="subcellular location">
    <subcellularLocation>
        <location evidence="2">Spore core</location>
    </subcellularLocation>
</comment>
<dbReference type="OrthoDB" id="2455637at2"/>
<reference evidence="5 6" key="1">
    <citation type="submission" date="2018-12" db="EMBL/GenBank/DDBJ databases">
        <authorList>
            <person name="Sun L."/>
            <person name="Chen Z."/>
        </authorList>
    </citation>
    <scope>NUCLEOTIDE SEQUENCE [LARGE SCALE GENOMIC DNA]</scope>
    <source>
        <strain evidence="5 6">LMG 29736</strain>
    </source>
</reference>
<name>A0A429X5G3_SIMTE</name>
<gene>
    <name evidence="2 4" type="primary">sspN</name>
    <name evidence="5" type="ORF">D5F11_016450</name>
    <name evidence="4" type="ORF">J6TS1_20220</name>
</gene>
<protein>
    <recommendedName>
        <fullName evidence="2">Small, acid-soluble spore protein N</fullName>
        <shortName evidence="2">SASP N</shortName>
    </recommendedName>
</protein>